<dbReference type="PANTHER" id="PTHR10039:SF17">
    <property type="entry name" value="FUNGAL STAND N-TERMINAL GOODBYE DOMAIN-CONTAINING PROTEIN-RELATED"/>
    <property type="match status" value="1"/>
</dbReference>
<dbReference type="RefSeq" id="XP_007726755.1">
    <property type="nucleotide sequence ID" value="XM_007728565.1"/>
</dbReference>
<evidence type="ECO:0000259" key="2">
    <source>
        <dbReference type="Pfam" id="PF17109"/>
    </source>
</evidence>
<evidence type="ECO:0000256" key="1">
    <source>
        <dbReference type="ARBA" id="ARBA00022737"/>
    </source>
</evidence>
<dbReference type="AlphaFoldDB" id="W9YH73"/>
<dbReference type="InterPro" id="IPR027417">
    <property type="entry name" value="P-loop_NTPase"/>
</dbReference>
<accession>W9YH73</accession>
<protein>
    <submittedName>
        <fullName evidence="4">Uncharacterized protein</fullName>
    </submittedName>
</protein>
<dbReference type="Gene3D" id="3.40.50.300">
    <property type="entry name" value="P-loop containing nucleotide triphosphate hydrolases"/>
    <property type="match status" value="1"/>
</dbReference>
<dbReference type="Proteomes" id="UP000019484">
    <property type="component" value="Unassembled WGS sequence"/>
</dbReference>
<evidence type="ECO:0000259" key="3">
    <source>
        <dbReference type="Pfam" id="PF24883"/>
    </source>
</evidence>
<dbReference type="OrthoDB" id="2913095at2759"/>
<dbReference type="PANTHER" id="PTHR10039">
    <property type="entry name" value="AMELOGENIN"/>
    <property type="match status" value="1"/>
</dbReference>
<feature type="domain" description="Fungal STAND N-terminal Goodbye" evidence="2">
    <location>
        <begin position="1"/>
        <end position="54"/>
    </location>
</feature>
<dbReference type="HOGENOM" id="CLU_316415_0_0_1"/>
<dbReference type="EMBL" id="AMWN01000007">
    <property type="protein sequence ID" value="EXJ81634.1"/>
    <property type="molecule type" value="Genomic_DNA"/>
</dbReference>
<keyword evidence="5" id="KW-1185">Reference proteome</keyword>
<proteinExistence type="predicted"/>
<dbReference type="Pfam" id="PF17109">
    <property type="entry name" value="Goodbye"/>
    <property type="match status" value="1"/>
</dbReference>
<keyword evidence="1" id="KW-0677">Repeat</keyword>
<dbReference type="eggNOG" id="ENOG502SJ2V">
    <property type="taxonomic scope" value="Eukaryota"/>
</dbReference>
<organism evidence="4 5">
    <name type="scientific">Capronia coronata CBS 617.96</name>
    <dbReference type="NCBI Taxonomy" id="1182541"/>
    <lineage>
        <taxon>Eukaryota</taxon>
        <taxon>Fungi</taxon>
        <taxon>Dikarya</taxon>
        <taxon>Ascomycota</taxon>
        <taxon>Pezizomycotina</taxon>
        <taxon>Eurotiomycetes</taxon>
        <taxon>Chaetothyriomycetidae</taxon>
        <taxon>Chaetothyriales</taxon>
        <taxon>Herpotrichiellaceae</taxon>
        <taxon>Capronia</taxon>
    </lineage>
</organism>
<name>W9YH73_9EURO</name>
<reference evidence="4 5" key="1">
    <citation type="submission" date="2013-03" db="EMBL/GenBank/DDBJ databases">
        <title>The Genome Sequence of Capronia coronata CBS 617.96.</title>
        <authorList>
            <consortium name="The Broad Institute Genomics Platform"/>
            <person name="Cuomo C."/>
            <person name="de Hoog S."/>
            <person name="Gorbushina A."/>
            <person name="Walker B."/>
            <person name="Young S.K."/>
            <person name="Zeng Q."/>
            <person name="Gargeya S."/>
            <person name="Fitzgerald M."/>
            <person name="Haas B."/>
            <person name="Abouelleil A."/>
            <person name="Allen A.W."/>
            <person name="Alvarado L."/>
            <person name="Arachchi H.M."/>
            <person name="Berlin A.M."/>
            <person name="Chapman S.B."/>
            <person name="Gainer-Dewar J."/>
            <person name="Goldberg J."/>
            <person name="Griggs A."/>
            <person name="Gujja S."/>
            <person name="Hansen M."/>
            <person name="Howarth C."/>
            <person name="Imamovic A."/>
            <person name="Ireland A."/>
            <person name="Larimer J."/>
            <person name="McCowan C."/>
            <person name="Murphy C."/>
            <person name="Pearson M."/>
            <person name="Poon T.W."/>
            <person name="Priest M."/>
            <person name="Roberts A."/>
            <person name="Saif S."/>
            <person name="Shea T."/>
            <person name="Sisk P."/>
            <person name="Sykes S."/>
            <person name="Wortman J."/>
            <person name="Nusbaum C."/>
            <person name="Birren B."/>
        </authorList>
    </citation>
    <scope>NUCLEOTIDE SEQUENCE [LARGE SCALE GENOMIC DNA]</scope>
    <source>
        <strain evidence="4 5">CBS 617.96</strain>
    </source>
</reference>
<evidence type="ECO:0000313" key="5">
    <source>
        <dbReference type="Proteomes" id="UP000019484"/>
    </source>
</evidence>
<dbReference type="Pfam" id="PF24883">
    <property type="entry name" value="NPHP3_N"/>
    <property type="match status" value="1"/>
</dbReference>
<feature type="domain" description="Nephrocystin 3-like N-terminal" evidence="3">
    <location>
        <begin position="193"/>
        <end position="376"/>
    </location>
</feature>
<dbReference type="InterPro" id="IPR056884">
    <property type="entry name" value="NPHP3-like_N"/>
</dbReference>
<dbReference type="InterPro" id="IPR031350">
    <property type="entry name" value="Goodbye_dom"/>
</dbReference>
<comment type="caution">
    <text evidence="4">The sequence shown here is derived from an EMBL/GenBank/DDBJ whole genome shotgun (WGS) entry which is preliminary data.</text>
</comment>
<gene>
    <name evidence="4" type="ORF">A1O1_07699</name>
</gene>
<sequence>MAASAASMVYGPSSLCFNAISYLISAGQSYRNIFTSLTQLFEDVSDVLERFVVYLKMKQVDEPLRKIMHKILLSFVTICELSVHVLQGNKLLKFLKVLAFKEDDEVGGAIASLRDLVERESQMKTTLTYQLVKDGFGETQDAILGVKASVDRMLTDSLERKQVELIKAKLGVHKEADEQVKSYQRLFSEGILGSGSWIHKNRHFIEWNDQTATWDRLLLLSANEGYGKSFLVTTIIHDLEKRYARSTSASSRTIIAYYYVEQQGLGPGREPLSDQGMKSLIRALKTIAIQLVQDPIYRKGLAAICDKWIEPDSPEELFARLFEPCLRSSETFYVILDGVEPLGEKSVKTLRGLLETMQARHAPDRLSHLRVLLAGRSSVLKAFTDAVHLRTVDIDVASNNGPDVERFIADRLERMDFLHGKSEQVQSLRKEVYTSLCEGAYGDFINVELLLKEISTKRWPAEIREVLANKSQRSDTIAREVKRCNQSFQARDIHDLSALLTWVMCAKRTLTVEELEAVLFLRNKEASLRSLYDQLRDRYSAFFIVEKPDYMEPNKGSVTLVSVSIRDYFRRLPQSEQEEESNQKSKIHPSEVRILRHFLDSVCDEDLYAKFGFEQFFDRKLSSNTAVVHVDLENAHLTVLLDCLQTIPQSSEVGLKALYHYACRFFVAHLQEIDLTTVRLSDKAQIGQCLVDMFSDQGIIAKWWNKNQIESLAPEWFFADSNVDLVLGWLKDSATTKRCTQVGQGWVKTLTSNASPEADLMEHISPPTLRIGSSADHGSLEATRCFSCACLMPFSSRYVFMFSPEGFVIGLASPGTRTADRNVEIVF</sequence>
<dbReference type="GeneID" id="19162554"/>
<evidence type="ECO:0000313" key="4">
    <source>
        <dbReference type="EMBL" id="EXJ81634.1"/>
    </source>
</evidence>